<proteinExistence type="predicted"/>
<keyword evidence="4" id="KW-1185">Reference proteome</keyword>
<dbReference type="SUPFAM" id="SSF51695">
    <property type="entry name" value="PLC-like phosphodiesterases"/>
    <property type="match status" value="1"/>
</dbReference>
<evidence type="ECO:0008006" key="5">
    <source>
        <dbReference type="Google" id="ProtNLM"/>
    </source>
</evidence>
<dbReference type="InterPro" id="IPR051057">
    <property type="entry name" value="PI-PLC_domain"/>
</dbReference>
<evidence type="ECO:0000313" key="4">
    <source>
        <dbReference type="Proteomes" id="UP001144673"/>
    </source>
</evidence>
<reference evidence="3" key="1">
    <citation type="journal article" date="2023" name="Access Microbiol">
        <title>De-novo genome assembly for Akanthomyces muscarius, a biocontrol agent of insect agricultural pests.</title>
        <authorList>
            <person name="Erdos Z."/>
            <person name="Studholme D.J."/>
            <person name="Raymond B."/>
            <person name="Sharma M."/>
        </authorList>
    </citation>
    <scope>NUCLEOTIDE SEQUENCE</scope>
    <source>
        <strain evidence="3">Ve6</strain>
    </source>
</reference>
<dbReference type="KEGG" id="amus:LMH87_003771"/>
<comment type="caution">
    <text evidence="3">The sequence shown here is derived from an EMBL/GenBank/DDBJ whole genome shotgun (WGS) entry which is preliminary data.</text>
</comment>
<feature type="signal peptide" evidence="2">
    <location>
        <begin position="1"/>
        <end position="20"/>
    </location>
</feature>
<dbReference type="Proteomes" id="UP001144673">
    <property type="component" value="Chromosome 2"/>
</dbReference>
<keyword evidence="2" id="KW-0732">Signal</keyword>
<dbReference type="InterPro" id="IPR017946">
    <property type="entry name" value="PLC-like_Pdiesterase_TIM-brl"/>
</dbReference>
<dbReference type="GO" id="GO:0008081">
    <property type="term" value="F:phosphoric diester hydrolase activity"/>
    <property type="evidence" value="ECO:0007669"/>
    <property type="project" value="InterPro"/>
</dbReference>
<feature type="chain" id="PRO_5040775678" description="PLC-like phosphodiesterase" evidence="2">
    <location>
        <begin position="21"/>
        <end position="378"/>
    </location>
</feature>
<feature type="region of interest" description="Disordered" evidence="1">
    <location>
        <begin position="26"/>
        <end position="49"/>
    </location>
</feature>
<accession>A0A9W8Q2R6</accession>
<evidence type="ECO:0000313" key="3">
    <source>
        <dbReference type="EMBL" id="KAJ4144903.1"/>
    </source>
</evidence>
<dbReference type="GO" id="GO:0006629">
    <property type="term" value="P:lipid metabolic process"/>
    <property type="evidence" value="ECO:0007669"/>
    <property type="project" value="InterPro"/>
</dbReference>
<dbReference type="PANTHER" id="PTHR13593:SF80">
    <property type="entry name" value="PLC-LIKE PHOSPHODIESTERASE"/>
    <property type="match status" value="1"/>
</dbReference>
<dbReference type="GeneID" id="80890930"/>
<dbReference type="RefSeq" id="XP_056048573.1">
    <property type="nucleotide sequence ID" value="XM_056194891.1"/>
</dbReference>
<name>A0A9W8Q2R6_AKAMU</name>
<evidence type="ECO:0000256" key="1">
    <source>
        <dbReference type="SAM" id="MobiDB-lite"/>
    </source>
</evidence>
<gene>
    <name evidence="3" type="ORF">LMH87_003771</name>
</gene>
<protein>
    <recommendedName>
        <fullName evidence="5">PLC-like phosphodiesterase</fullName>
    </recommendedName>
</protein>
<evidence type="ECO:0000256" key="2">
    <source>
        <dbReference type="SAM" id="SignalP"/>
    </source>
</evidence>
<dbReference type="EMBL" id="JAJHUN010000011">
    <property type="protein sequence ID" value="KAJ4144903.1"/>
    <property type="molecule type" value="Genomic_DNA"/>
</dbReference>
<organism evidence="3 4">
    <name type="scientific">Akanthomyces muscarius</name>
    <name type="common">Entomopathogenic fungus</name>
    <name type="synonym">Lecanicillium muscarium</name>
    <dbReference type="NCBI Taxonomy" id="2231603"/>
    <lineage>
        <taxon>Eukaryota</taxon>
        <taxon>Fungi</taxon>
        <taxon>Dikarya</taxon>
        <taxon>Ascomycota</taxon>
        <taxon>Pezizomycotina</taxon>
        <taxon>Sordariomycetes</taxon>
        <taxon>Hypocreomycetidae</taxon>
        <taxon>Hypocreales</taxon>
        <taxon>Cordycipitaceae</taxon>
        <taxon>Akanthomyces</taxon>
    </lineage>
</organism>
<sequence length="378" mass="39534">MPSLLRTALIGAIAAAAAVGAVPQATTSAVVPSPSTSTPATSSGSGKACNNSPTLCGRQYNNITHMGAHDSAFLRDASTGNSVSGNQFKNATIALDAGVRFLQAQVHDKNGTLHLCHSDCDLLDAGPLADWLQLIGNWMNANTNDVVTILLVNSDNAPAATLGAAFSSAGLDKLGYKPATTSATGNWPTLQSMIDKGTRLVAFATNFDYSTSVPYLLPEFDFMFETPFEVTAPTGFNCTLDRPGTAKLNKSPTTALSMNYLSLVNHFQYQQLFAGILAPDVDSLNVTNSPNTAAAGNFGRHVQQCNSEWGARPNFMLVDFWNVENPIAAVDKVNGLSDITGRASVSDQPGTSSDAPVSYRSIGGGLLISLATAIVLVA</sequence>
<dbReference type="Pfam" id="PF26146">
    <property type="entry name" value="PI-PLC_X"/>
    <property type="match status" value="1"/>
</dbReference>
<dbReference type="AlphaFoldDB" id="A0A9W8Q2R6"/>
<dbReference type="PANTHER" id="PTHR13593">
    <property type="match status" value="1"/>
</dbReference>
<feature type="compositionally biased region" description="Low complexity" evidence="1">
    <location>
        <begin position="26"/>
        <end position="46"/>
    </location>
</feature>
<dbReference type="Gene3D" id="3.20.20.190">
    <property type="entry name" value="Phosphatidylinositol (PI) phosphodiesterase"/>
    <property type="match status" value="1"/>
</dbReference>